<evidence type="ECO:0000256" key="4">
    <source>
        <dbReference type="ARBA" id="ARBA00023008"/>
    </source>
</evidence>
<dbReference type="PANTHER" id="PTHR11709:SF414">
    <property type="entry name" value="ADR239WP"/>
    <property type="match status" value="1"/>
</dbReference>
<dbReference type="CDD" id="cd13857">
    <property type="entry name" value="CuRO_1_Diphenol_Ox"/>
    <property type="match status" value="1"/>
</dbReference>
<accession>A0AAN6XU59</accession>
<evidence type="ECO:0000256" key="1">
    <source>
        <dbReference type="ARBA" id="ARBA00010609"/>
    </source>
</evidence>
<dbReference type="Pfam" id="PF07731">
    <property type="entry name" value="Cu-oxidase_2"/>
    <property type="match status" value="1"/>
</dbReference>
<comment type="caution">
    <text evidence="11">The sequence shown here is derived from an EMBL/GenBank/DDBJ whole genome shotgun (WGS) entry which is preliminary data.</text>
</comment>
<keyword evidence="7" id="KW-1133">Transmembrane helix</keyword>
<evidence type="ECO:0000259" key="8">
    <source>
        <dbReference type="Pfam" id="PF00394"/>
    </source>
</evidence>
<feature type="region of interest" description="Disordered" evidence="6">
    <location>
        <begin position="1"/>
        <end position="31"/>
    </location>
</feature>
<protein>
    <submittedName>
        <fullName evidence="11">Diphenol oxidase</fullName>
    </submittedName>
</protein>
<dbReference type="Pfam" id="PF00394">
    <property type="entry name" value="Cu-oxidase"/>
    <property type="match status" value="1"/>
</dbReference>
<feature type="domain" description="Plastocyanin-like" evidence="10">
    <location>
        <begin position="135"/>
        <end position="246"/>
    </location>
</feature>
<comment type="similarity">
    <text evidence="1">Belongs to the multicopper oxidase family.</text>
</comment>
<dbReference type="InterPro" id="IPR011707">
    <property type="entry name" value="Cu-oxidase-like_N"/>
</dbReference>
<feature type="compositionally biased region" description="Low complexity" evidence="6">
    <location>
        <begin position="82"/>
        <end position="99"/>
    </location>
</feature>
<evidence type="ECO:0000313" key="11">
    <source>
        <dbReference type="EMBL" id="KAK4206774.1"/>
    </source>
</evidence>
<keyword evidence="3" id="KW-0560">Oxidoreductase</keyword>
<keyword evidence="5" id="KW-0175">Coiled coil</keyword>
<dbReference type="PROSITE" id="PS00079">
    <property type="entry name" value="MULTICOPPER_OXIDASE1"/>
    <property type="match status" value="1"/>
</dbReference>
<dbReference type="InterPro" id="IPR001117">
    <property type="entry name" value="Cu-oxidase_2nd"/>
</dbReference>
<keyword evidence="7" id="KW-0812">Transmembrane</keyword>
<dbReference type="Proteomes" id="UP001301769">
    <property type="component" value="Unassembled WGS sequence"/>
</dbReference>
<feature type="region of interest" description="Disordered" evidence="6">
    <location>
        <begin position="71"/>
        <end position="108"/>
    </location>
</feature>
<gene>
    <name evidence="11" type="ORF">QBC37DRAFT_434422</name>
</gene>
<dbReference type="InterPro" id="IPR002355">
    <property type="entry name" value="Cu_oxidase_Cu_BS"/>
</dbReference>
<reference evidence="11" key="2">
    <citation type="submission" date="2023-05" db="EMBL/GenBank/DDBJ databases">
        <authorList>
            <consortium name="Lawrence Berkeley National Laboratory"/>
            <person name="Steindorff A."/>
            <person name="Hensen N."/>
            <person name="Bonometti L."/>
            <person name="Westerberg I."/>
            <person name="Brannstrom I.O."/>
            <person name="Guillou S."/>
            <person name="Cros-Aarteil S."/>
            <person name="Calhoun S."/>
            <person name="Haridas S."/>
            <person name="Kuo A."/>
            <person name="Mondo S."/>
            <person name="Pangilinan J."/>
            <person name="Riley R."/>
            <person name="Labutti K."/>
            <person name="Andreopoulos B."/>
            <person name="Lipzen A."/>
            <person name="Chen C."/>
            <person name="Yanf M."/>
            <person name="Daum C."/>
            <person name="Ng V."/>
            <person name="Clum A."/>
            <person name="Ohm R."/>
            <person name="Martin F."/>
            <person name="Silar P."/>
            <person name="Natvig D."/>
            <person name="Lalanne C."/>
            <person name="Gautier V."/>
            <person name="Ament-Velasquez S.L."/>
            <person name="Kruys A."/>
            <person name="Hutchinson M.I."/>
            <person name="Powell A.J."/>
            <person name="Barry K."/>
            <person name="Miller A.N."/>
            <person name="Grigoriev I.V."/>
            <person name="Debuchy R."/>
            <person name="Gladieux P."/>
            <person name="Thoren M.H."/>
            <person name="Johannesson H."/>
        </authorList>
    </citation>
    <scope>NUCLEOTIDE SEQUENCE</scope>
    <source>
        <strain evidence="11">PSN293</strain>
    </source>
</reference>
<evidence type="ECO:0000259" key="10">
    <source>
        <dbReference type="Pfam" id="PF07732"/>
    </source>
</evidence>
<dbReference type="PROSITE" id="PS00080">
    <property type="entry name" value="MULTICOPPER_OXIDASE2"/>
    <property type="match status" value="1"/>
</dbReference>
<evidence type="ECO:0000256" key="5">
    <source>
        <dbReference type="SAM" id="Coils"/>
    </source>
</evidence>
<dbReference type="SUPFAM" id="SSF49503">
    <property type="entry name" value="Cupredoxins"/>
    <property type="match status" value="3"/>
</dbReference>
<evidence type="ECO:0000256" key="2">
    <source>
        <dbReference type="ARBA" id="ARBA00022723"/>
    </source>
</evidence>
<sequence length="673" mass="74127">MDPRRQFRDDDDGDDDDAQRETLIQPLSPIPRPDKGTGWRLCLLATCCVTFLFALSGLLLSGFFAGTPGATTRPPAPPTEPSPVSETPHAANPTTSASPTNPPVSPAQQLDLKTGFQISSTPQVRDYVFNITLGRDSPDGVPKSMIFVNGQSPGPLIEANTGDLIRVVVYNSLPEESTAIHWHGINQRNSNWMDGVHGVTQCGIPPGESFTYAFNVSGQRGTFWYHAHVSLQYTDGLYGPLVIHDAGEQVPKTEDDKVVMFGDFFHRDAEELVDQYLGTSHPWSNMAGMEPPPDNIIINGHHVSNCSSSSSTEDNKDMDDLTCQSGSLYNTRVKSGHQVRLRLISHSTSTPFLVTVDNHTLSIIEMDGTEIEPIATTRVFMNPGQRYSVVLTANQTAGNYKMRVTAARSCFHLGKGNPNFANVNYEAVGLLSYDDVDATTPPIGSRWDTTVTSNAVSGREPWHDACEDLPFDMPKPMRNAAAFEVGEHNHHYFSFRRDSKNGTIHSFINDTLYEPLRNEATLWKASKTAASKSTTDIVAHTGHADNVSGWNFGPERFVMVSQDANAGAQIPFQVVGWGTNTFGQAETTWNLDNPMRRDTVTVPGYSHVVLRIRGDNPGIWALHCHILWHAEDGMFVQIGQRLDELQARLEALDAKNMESGEAPFRGRFCGEKQ</sequence>
<evidence type="ECO:0000256" key="7">
    <source>
        <dbReference type="SAM" id="Phobius"/>
    </source>
</evidence>
<reference evidence="11" key="1">
    <citation type="journal article" date="2023" name="Mol. Phylogenet. Evol.">
        <title>Genome-scale phylogeny and comparative genomics of the fungal order Sordariales.</title>
        <authorList>
            <person name="Hensen N."/>
            <person name="Bonometti L."/>
            <person name="Westerberg I."/>
            <person name="Brannstrom I.O."/>
            <person name="Guillou S."/>
            <person name="Cros-Aarteil S."/>
            <person name="Calhoun S."/>
            <person name="Haridas S."/>
            <person name="Kuo A."/>
            <person name="Mondo S."/>
            <person name="Pangilinan J."/>
            <person name="Riley R."/>
            <person name="LaButti K."/>
            <person name="Andreopoulos B."/>
            <person name="Lipzen A."/>
            <person name="Chen C."/>
            <person name="Yan M."/>
            <person name="Daum C."/>
            <person name="Ng V."/>
            <person name="Clum A."/>
            <person name="Steindorff A."/>
            <person name="Ohm R.A."/>
            <person name="Martin F."/>
            <person name="Silar P."/>
            <person name="Natvig D.O."/>
            <person name="Lalanne C."/>
            <person name="Gautier V."/>
            <person name="Ament-Velasquez S.L."/>
            <person name="Kruys A."/>
            <person name="Hutchinson M.I."/>
            <person name="Powell A.J."/>
            <person name="Barry K."/>
            <person name="Miller A.N."/>
            <person name="Grigoriev I.V."/>
            <person name="Debuchy R."/>
            <person name="Gladieux P."/>
            <person name="Hiltunen Thoren M."/>
            <person name="Johannesson H."/>
        </authorList>
    </citation>
    <scope>NUCLEOTIDE SEQUENCE</scope>
    <source>
        <strain evidence="11">PSN293</strain>
    </source>
</reference>
<dbReference type="EMBL" id="MU858353">
    <property type="protein sequence ID" value="KAK4206774.1"/>
    <property type="molecule type" value="Genomic_DNA"/>
</dbReference>
<proteinExistence type="inferred from homology"/>
<dbReference type="Gene3D" id="2.60.40.420">
    <property type="entry name" value="Cupredoxins - blue copper proteins"/>
    <property type="match status" value="3"/>
</dbReference>
<feature type="coiled-coil region" evidence="5">
    <location>
        <begin position="635"/>
        <end position="662"/>
    </location>
</feature>
<dbReference type="GO" id="GO:0016491">
    <property type="term" value="F:oxidoreductase activity"/>
    <property type="evidence" value="ECO:0007669"/>
    <property type="project" value="UniProtKB-KW"/>
</dbReference>
<dbReference type="PANTHER" id="PTHR11709">
    <property type="entry name" value="MULTI-COPPER OXIDASE"/>
    <property type="match status" value="1"/>
</dbReference>
<evidence type="ECO:0000256" key="3">
    <source>
        <dbReference type="ARBA" id="ARBA00023002"/>
    </source>
</evidence>
<name>A0AAN6XU59_9PEZI</name>
<dbReference type="CDD" id="cd04205">
    <property type="entry name" value="CuRO_2_LCC_like"/>
    <property type="match status" value="1"/>
</dbReference>
<evidence type="ECO:0000256" key="6">
    <source>
        <dbReference type="SAM" id="MobiDB-lite"/>
    </source>
</evidence>
<evidence type="ECO:0000313" key="12">
    <source>
        <dbReference type="Proteomes" id="UP001301769"/>
    </source>
</evidence>
<dbReference type="FunFam" id="2.60.40.420:FF:000045">
    <property type="entry name" value="Laccase 2"/>
    <property type="match status" value="1"/>
</dbReference>
<dbReference type="InterPro" id="IPR011706">
    <property type="entry name" value="Cu-oxidase_C"/>
</dbReference>
<feature type="compositionally biased region" description="Acidic residues" evidence="6">
    <location>
        <begin position="9"/>
        <end position="18"/>
    </location>
</feature>
<feature type="domain" description="Plastocyanin-like" evidence="8">
    <location>
        <begin position="256"/>
        <end position="410"/>
    </location>
</feature>
<dbReference type="InterPro" id="IPR008972">
    <property type="entry name" value="Cupredoxin"/>
</dbReference>
<dbReference type="InterPro" id="IPR033138">
    <property type="entry name" value="Cu_oxidase_CS"/>
</dbReference>
<evidence type="ECO:0000259" key="9">
    <source>
        <dbReference type="Pfam" id="PF07731"/>
    </source>
</evidence>
<dbReference type="GO" id="GO:0005507">
    <property type="term" value="F:copper ion binding"/>
    <property type="evidence" value="ECO:0007669"/>
    <property type="project" value="InterPro"/>
</dbReference>
<dbReference type="InterPro" id="IPR045087">
    <property type="entry name" value="Cu-oxidase_fam"/>
</dbReference>
<dbReference type="Pfam" id="PF07732">
    <property type="entry name" value="Cu-oxidase_3"/>
    <property type="match status" value="1"/>
</dbReference>
<keyword evidence="4" id="KW-0186">Copper</keyword>
<feature type="domain" description="Plastocyanin-like" evidence="9">
    <location>
        <begin position="571"/>
        <end position="638"/>
    </location>
</feature>
<dbReference type="AlphaFoldDB" id="A0AAN6XU59"/>
<organism evidence="11 12">
    <name type="scientific">Rhypophila decipiens</name>
    <dbReference type="NCBI Taxonomy" id="261697"/>
    <lineage>
        <taxon>Eukaryota</taxon>
        <taxon>Fungi</taxon>
        <taxon>Dikarya</taxon>
        <taxon>Ascomycota</taxon>
        <taxon>Pezizomycotina</taxon>
        <taxon>Sordariomycetes</taxon>
        <taxon>Sordariomycetidae</taxon>
        <taxon>Sordariales</taxon>
        <taxon>Naviculisporaceae</taxon>
        <taxon>Rhypophila</taxon>
    </lineage>
</organism>
<keyword evidence="7" id="KW-0472">Membrane</keyword>
<feature type="transmembrane region" description="Helical" evidence="7">
    <location>
        <begin position="41"/>
        <end position="65"/>
    </location>
</feature>
<keyword evidence="2" id="KW-0479">Metal-binding</keyword>
<keyword evidence="12" id="KW-1185">Reference proteome</keyword>